<evidence type="ECO:0008006" key="4">
    <source>
        <dbReference type="Google" id="ProtNLM"/>
    </source>
</evidence>
<dbReference type="RefSeq" id="WP_377485539.1">
    <property type="nucleotide sequence ID" value="NZ_JBHUOX010000009.1"/>
</dbReference>
<proteinExistence type="predicted"/>
<reference evidence="3" key="1">
    <citation type="journal article" date="2019" name="Int. J. Syst. Evol. Microbiol.">
        <title>The Global Catalogue of Microorganisms (GCM) 10K type strain sequencing project: providing services to taxonomists for standard genome sequencing and annotation.</title>
        <authorList>
            <consortium name="The Broad Institute Genomics Platform"/>
            <consortium name="The Broad Institute Genome Sequencing Center for Infectious Disease"/>
            <person name="Wu L."/>
            <person name="Ma J."/>
        </authorList>
    </citation>
    <scope>NUCLEOTIDE SEQUENCE [LARGE SCALE GENOMIC DNA]</scope>
    <source>
        <strain evidence="3">KCTC 23984</strain>
    </source>
</reference>
<sequence length="96" mass="9550">MKNITPKPQQINSGSGSNQVQALAPTTTASQAITADPAAAPAPEKAGIPWLMVGVAAVVGLSLINGKGSKGSGLSGVPSKKGAKKSATRKVKRMSV</sequence>
<evidence type="ECO:0000313" key="3">
    <source>
        <dbReference type="Proteomes" id="UP001597641"/>
    </source>
</evidence>
<evidence type="ECO:0000256" key="1">
    <source>
        <dbReference type="SAM" id="MobiDB-lite"/>
    </source>
</evidence>
<evidence type="ECO:0000313" key="2">
    <source>
        <dbReference type="EMBL" id="MFD3001441.1"/>
    </source>
</evidence>
<name>A0ABW6BV76_9BACT</name>
<accession>A0ABW6BV76</accession>
<feature type="region of interest" description="Disordered" evidence="1">
    <location>
        <begin position="67"/>
        <end position="96"/>
    </location>
</feature>
<gene>
    <name evidence="2" type="ORF">ACFS7Z_13800</name>
</gene>
<feature type="region of interest" description="Disordered" evidence="1">
    <location>
        <begin position="1"/>
        <end position="28"/>
    </location>
</feature>
<feature type="compositionally biased region" description="Basic residues" evidence="1">
    <location>
        <begin position="81"/>
        <end position="96"/>
    </location>
</feature>
<dbReference type="Proteomes" id="UP001597641">
    <property type="component" value="Unassembled WGS sequence"/>
</dbReference>
<keyword evidence="3" id="KW-1185">Reference proteome</keyword>
<organism evidence="2 3">
    <name type="scientific">Pontibacter toksunensis</name>
    <dbReference type="NCBI Taxonomy" id="1332631"/>
    <lineage>
        <taxon>Bacteria</taxon>
        <taxon>Pseudomonadati</taxon>
        <taxon>Bacteroidota</taxon>
        <taxon>Cytophagia</taxon>
        <taxon>Cytophagales</taxon>
        <taxon>Hymenobacteraceae</taxon>
        <taxon>Pontibacter</taxon>
    </lineage>
</organism>
<dbReference type="EMBL" id="JBHUOX010000009">
    <property type="protein sequence ID" value="MFD3001441.1"/>
    <property type="molecule type" value="Genomic_DNA"/>
</dbReference>
<protein>
    <recommendedName>
        <fullName evidence="4">MYXO-CTERM domain-containing protein</fullName>
    </recommendedName>
</protein>
<comment type="caution">
    <text evidence="2">The sequence shown here is derived from an EMBL/GenBank/DDBJ whole genome shotgun (WGS) entry which is preliminary data.</text>
</comment>